<proteinExistence type="predicted"/>
<dbReference type="STRING" id="89065.SAMN05216605_102235"/>
<evidence type="ECO:0000313" key="2">
    <source>
        <dbReference type="Proteomes" id="UP000182894"/>
    </source>
</evidence>
<protein>
    <submittedName>
        <fullName evidence="1">Uncharacterized protein</fullName>
    </submittedName>
</protein>
<sequence length="251" mass="27469">MARESPSRLRFFIPNGAFTASAGGAAPHIEDSTMPAISSDQPLYRIDECSDLMADACVCGDQGDLIFLSVWARDTAIQQFIGRLTLGRSEDGLDQFHVITGEGGSLPVFVGSVERLEKRLTRSYRRTLFGSMVNLWLFDRRCIRPDKSSASALVLLPRSAADPTSRLWHLVKDTCPLPLLDHWQSPVLALLREREMLCSLRMALGPLQGFRLAIDVPALTNALGDLIRQSVLAAHPTQQPAAAVLEMAATA</sequence>
<reference evidence="2" key="1">
    <citation type="submission" date="2016-10" db="EMBL/GenBank/DDBJ databases">
        <authorList>
            <person name="Varghese N."/>
            <person name="Submissions S."/>
        </authorList>
    </citation>
    <scope>NUCLEOTIDE SEQUENCE [LARGE SCALE GENOMIC DNA]</scope>
    <source>
        <strain evidence="2">ATCC 700689</strain>
    </source>
</reference>
<dbReference type="AlphaFoldDB" id="A0A1G7URK6"/>
<organism evidence="1 2">
    <name type="scientific">Pseudomonas abietaniphila</name>
    <dbReference type="NCBI Taxonomy" id="89065"/>
    <lineage>
        <taxon>Bacteria</taxon>
        <taxon>Pseudomonadati</taxon>
        <taxon>Pseudomonadota</taxon>
        <taxon>Gammaproteobacteria</taxon>
        <taxon>Pseudomonadales</taxon>
        <taxon>Pseudomonadaceae</taxon>
        <taxon>Pseudomonas</taxon>
    </lineage>
</organism>
<gene>
    <name evidence="1" type="ORF">SAMN05216605_102235</name>
</gene>
<dbReference type="Proteomes" id="UP000182894">
    <property type="component" value="Unassembled WGS sequence"/>
</dbReference>
<dbReference type="EMBL" id="FNCO01000002">
    <property type="protein sequence ID" value="SDG49340.1"/>
    <property type="molecule type" value="Genomic_DNA"/>
</dbReference>
<accession>A0A1G7URK6</accession>
<name>A0A1G7URK6_9PSED</name>
<keyword evidence="2" id="KW-1185">Reference proteome</keyword>
<evidence type="ECO:0000313" key="1">
    <source>
        <dbReference type="EMBL" id="SDG49340.1"/>
    </source>
</evidence>